<proteinExistence type="predicted"/>
<dbReference type="InterPro" id="IPR000719">
    <property type="entry name" value="Prot_kinase_dom"/>
</dbReference>
<evidence type="ECO:0000256" key="9">
    <source>
        <dbReference type="PROSITE-ProRule" id="PRU10141"/>
    </source>
</evidence>
<keyword evidence="8" id="KW-0472">Membrane</keyword>
<keyword evidence="4 9" id="KW-0547">Nucleotide-binding</keyword>
<dbReference type="Gene3D" id="3.80.10.10">
    <property type="entry name" value="Ribonuclease Inhibitor"/>
    <property type="match status" value="1"/>
</dbReference>
<dbReference type="InterPro" id="IPR017441">
    <property type="entry name" value="Protein_kinase_ATP_BS"/>
</dbReference>
<dbReference type="SUPFAM" id="SSF56112">
    <property type="entry name" value="Protein kinase-like (PK-like)"/>
    <property type="match status" value="1"/>
</dbReference>
<feature type="domain" description="Protein kinase" evidence="10">
    <location>
        <begin position="528"/>
        <end position="808"/>
    </location>
</feature>
<dbReference type="PROSITE" id="PS50011">
    <property type="entry name" value="PROTEIN_KINASE_DOM"/>
    <property type="match status" value="1"/>
</dbReference>
<dbReference type="Gene3D" id="3.30.200.20">
    <property type="entry name" value="Phosphorylase Kinase, domain 1"/>
    <property type="match status" value="1"/>
</dbReference>
<evidence type="ECO:0000256" key="7">
    <source>
        <dbReference type="ARBA" id="ARBA00022989"/>
    </source>
</evidence>
<dbReference type="InterPro" id="IPR008271">
    <property type="entry name" value="Ser/Thr_kinase_AS"/>
</dbReference>
<accession>Q6EQQ3</accession>
<reference evidence="13" key="3">
    <citation type="journal article" date="2005" name="Nature">
        <title>The map-based sequence of the rice genome.</title>
        <authorList>
            <consortium name="International rice genome sequencing project (IRGSP)"/>
            <person name="Matsumoto T."/>
            <person name="Wu J."/>
            <person name="Kanamori H."/>
            <person name="Katayose Y."/>
            <person name="Fujisawa M."/>
            <person name="Namiki N."/>
            <person name="Mizuno H."/>
            <person name="Yamamoto K."/>
            <person name="Antonio B.A."/>
            <person name="Baba T."/>
            <person name="Sakata K."/>
            <person name="Nagamura Y."/>
            <person name="Aoki H."/>
            <person name="Arikawa K."/>
            <person name="Arita K."/>
            <person name="Bito T."/>
            <person name="Chiden Y."/>
            <person name="Fujitsuka N."/>
            <person name="Fukunaka R."/>
            <person name="Hamada M."/>
            <person name="Harada C."/>
            <person name="Hayashi A."/>
            <person name="Hijishita S."/>
            <person name="Honda M."/>
            <person name="Hosokawa S."/>
            <person name="Ichikawa Y."/>
            <person name="Idonuma A."/>
            <person name="Iijima M."/>
            <person name="Ikeda M."/>
            <person name="Ikeno M."/>
            <person name="Ito K."/>
            <person name="Ito S."/>
            <person name="Ito T."/>
            <person name="Ito Y."/>
            <person name="Ito Y."/>
            <person name="Iwabuchi A."/>
            <person name="Kamiya K."/>
            <person name="Karasawa W."/>
            <person name="Kurita K."/>
            <person name="Katagiri S."/>
            <person name="Kikuta A."/>
            <person name="Kobayashi H."/>
            <person name="Kobayashi N."/>
            <person name="Machita K."/>
            <person name="Maehara T."/>
            <person name="Masukawa M."/>
            <person name="Mizubayashi T."/>
            <person name="Mukai Y."/>
            <person name="Nagasaki H."/>
            <person name="Nagata Y."/>
            <person name="Naito S."/>
            <person name="Nakashima M."/>
            <person name="Nakama Y."/>
            <person name="Nakamichi Y."/>
            <person name="Nakamura M."/>
            <person name="Meguro A."/>
            <person name="Negishi M."/>
            <person name="Ohta I."/>
            <person name="Ohta T."/>
            <person name="Okamoto M."/>
            <person name="Ono N."/>
            <person name="Saji S."/>
            <person name="Sakaguchi M."/>
            <person name="Sakai K."/>
            <person name="Shibata M."/>
            <person name="Shimokawa T."/>
            <person name="Song J."/>
            <person name="Takazaki Y."/>
            <person name="Terasawa K."/>
            <person name="Tsugane M."/>
            <person name="Tsuji K."/>
            <person name="Ueda S."/>
            <person name="Waki K."/>
            <person name="Yamagata H."/>
            <person name="Yamamoto M."/>
            <person name="Yamamoto S."/>
            <person name="Yamane H."/>
            <person name="Yoshiki S."/>
            <person name="Yoshihara R."/>
            <person name="Yukawa K."/>
            <person name="Zhong H."/>
            <person name="Yano M."/>
            <person name="Yuan Q."/>
            <person name="Ouyang S."/>
            <person name="Liu J."/>
            <person name="Jones K.M."/>
            <person name="Gansberger K."/>
            <person name="Moffat K."/>
            <person name="Hill J."/>
            <person name="Bera J."/>
            <person name="Fadrosh D."/>
            <person name="Jin S."/>
            <person name="Johri S."/>
            <person name="Kim M."/>
            <person name="Overton L."/>
            <person name="Reardon M."/>
            <person name="Tsitrin T."/>
            <person name="Vuong H."/>
            <person name="Weaver B."/>
            <person name="Ciecko A."/>
            <person name="Tallon L."/>
            <person name="Jackson J."/>
            <person name="Pai G."/>
            <person name="Aken S.V."/>
            <person name="Utterback T."/>
            <person name="Reidmuller S."/>
            <person name="Feldblyum T."/>
            <person name="Hsiao J."/>
            <person name="Zismann V."/>
            <person name="Iobst S."/>
            <person name="de Vazeille A.R."/>
            <person name="Buell C.R."/>
            <person name="Ying K."/>
            <person name="Li Y."/>
            <person name="Lu T."/>
            <person name="Huang Y."/>
            <person name="Zhao Q."/>
            <person name="Feng Q."/>
            <person name="Zhang L."/>
            <person name="Zhu J."/>
            <person name="Weng Q."/>
            <person name="Mu J."/>
            <person name="Lu Y."/>
            <person name="Fan D."/>
            <person name="Liu Y."/>
            <person name="Guan J."/>
            <person name="Zhang Y."/>
            <person name="Yu S."/>
            <person name="Liu X."/>
            <person name="Zhang Y."/>
            <person name="Hong G."/>
            <person name="Han B."/>
            <person name="Choisne N."/>
            <person name="Demange N."/>
            <person name="Orjeda G."/>
            <person name="Samain S."/>
            <person name="Cattolico L."/>
            <person name="Pelletier E."/>
            <person name="Couloux A."/>
            <person name="Segurens B."/>
            <person name="Wincker P."/>
            <person name="D'Hont A."/>
            <person name="Scarpelli C."/>
            <person name="Weissenbach J."/>
            <person name="Salanoubat M."/>
            <person name="Quetier F."/>
            <person name="Yu Y."/>
            <person name="Kim H.R."/>
            <person name="Rambo T."/>
            <person name="Currie J."/>
            <person name="Collura K."/>
            <person name="Luo M."/>
            <person name="Yang T."/>
            <person name="Ammiraju J.S.S."/>
            <person name="Engler F."/>
            <person name="Soderlund C."/>
            <person name="Wing R.A."/>
            <person name="Palmer L.E."/>
            <person name="de la Bastide M."/>
            <person name="Spiegel L."/>
            <person name="Nascimento L."/>
            <person name="Zutavern T."/>
            <person name="O'Shaughnessy A."/>
            <person name="Dike S."/>
            <person name="Dedhia N."/>
            <person name="Preston R."/>
            <person name="Balija V."/>
            <person name="McCombie W.R."/>
            <person name="Chow T."/>
            <person name="Chen H."/>
            <person name="Chung M."/>
            <person name="Chen C."/>
            <person name="Shaw J."/>
            <person name="Wu H."/>
            <person name="Hsiao K."/>
            <person name="Chao Y."/>
            <person name="Chu M."/>
            <person name="Cheng C."/>
            <person name="Hour A."/>
            <person name="Lee P."/>
            <person name="Lin S."/>
            <person name="Lin Y."/>
            <person name="Liou J."/>
            <person name="Liu S."/>
            <person name="Hsing Y."/>
            <person name="Raghuvanshi S."/>
            <person name="Mohanty A."/>
            <person name="Bharti A.K."/>
            <person name="Gaur A."/>
            <person name="Gupta V."/>
            <person name="Kumar D."/>
            <person name="Ravi V."/>
            <person name="Vij S."/>
            <person name="Kapur A."/>
            <person name="Khurana P."/>
            <person name="Khurana P."/>
            <person name="Khurana J.P."/>
            <person name="Tyagi A.K."/>
            <person name="Gaikwad K."/>
            <person name="Singh A."/>
            <person name="Dalal V."/>
            <person name="Srivastava S."/>
            <person name="Dixit A."/>
            <person name="Pal A.K."/>
            <person name="Ghazi I.A."/>
            <person name="Yadav M."/>
            <person name="Pandit A."/>
            <person name="Bhargava A."/>
            <person name="Sureshbabu K."/>
            <person name="Batra K."/>
            <person name="Sharma T.R."/>
            <person name="Mohapatra T."/>
            <person name="Singh N.K."/>
            <person name="Messing J."/>
            <person name="Nelson A.B."/>
            <person name="Fuks G."/>
            <person name="Kavchok S."/>
            <person name="Keizer G."/>
            <person name="Linton E."/>
            <person name="Llaca V."/>
            <person name="Song R."/>
            <person name="Tanyolac B."/>
            <person name="Young S."/>
            <person name="Ho-Il K."/>
            <person name="Hahn J.H."/>
            <person name="Sangsakoo G."/>
            <person name="Vanavichit A."/>
            <person name="de Mattos Luiz.A.T."/>
            <person name="Zimmer P.D."/>
            <person name="Malone G."/>
            <person name="Dellagostin O."/>
            <person name="de Oliveira A.C."/>
            <person name="Bevan M."/>
            <person name="Bancroft I."/>
            <person name="Minx P."/>
            <person name="Cordum H."/>
            <person name="Wilson R."/>
            <person name="Cheng Z."/>
            <person name="Jin W."/>
            <person name="Jiang J."/>
            <person name="Leong S.A."/>
            <person name="Iwama H."/>
            <person name="Gojobori T."/>
            <person name="Itoh T."/>
            <person name="Niimura Y."/>
            <person name="Fujii Y."/>
            <person name="Habara T."/>
            <person name="Sakai H."/>
            <person name="Sato Y."/>
            <person name="Wilson G."/>
            <person name="Kumar K."/>
            <person name="McCouch S."/>
            <person name="Juretic N."/>
            <person name="Hoen D."/>
            <person name="Wright S."/>
            <person name="Bruskiewich R."/>
            <person name="Bureau T."/>
            <person name="Miyao A."/>
            <person name="Hirochika H."/>
            <person name="Nishikawa T."/>
            <person name="Kadowaki K."/>
            <person name="Sugiura M."/>
            <person name="Burr B."/>
            <person name="Sasaki T."/>
        </authorList>
    </citation>
    <scope>NUCLEOTIDE SEQUENCE [LARGE SCALE GENOMIC DNA]</scope>
    <source>
        <strain evidence="13">cv. Nipponbare</strain>
    </source>
</reference>
<evidence type="ECO:0000256" key="1">
    <source>
        <dbReference type="ARBA" id="ARBA00004162"/>
    </source>
</evidence>
<dbReference type="PROSITE" id="PS00108">
    <property type="entry name" value="PROTEIN_KINASE_ST"/>
    <property type="match status" value="1"/>
</dbReference>
<dbReference type="GO" id="GO:0005524">
    <property type="term" value="F:ATP binding"/>
    <property type="evidence" value="ECO:0007669"/>
    <property type="project" value="UniProtKB-UniRule"/>
</dbReference>
<keyword evidence="6 9" id="KW-0067">ATP-binding</keyword>
<protein>
    <submittedName>
        <fullName evidence="12">Serine/threonine-specific receptor protein kinase-like</fullName>
    </submittedName>
</protein>
<evidence type="ECO:0000256" key="3">
    <source>
        <dbReference type="ARBA" id="ARBA00022692"/>
    </source>
</evidence>
<evidence type="ECO:0000313" key="11">
    <source>
        <dbReference type="EMBL" id="BAD28695.1"/>
    </source>
</evidence>
<comment type="subcellular location">
    <subcellularLocation>
        <location evidence="1">Cell membrane</location>
        <topology evidence="1">Single-pass membrane protein</topology>
    </subcellularLocation>
</comment>
<evidence type="ECO:0000256" key="8">
    <source>
        <dbReference type="ARBA" id="ARBA00023136"/>
    </source>
</evidence>
<keyword evidence="12" id="KW-0675">Receptor</keyword>
<evidence type="ECO:0000259" key="10">
    <source>
        <dbReference type="PROSITE" id="PS50011"/>
    </source>
</evidence>
<dbReference type="Gene3D" id="1.10.510.10">
    <property type="entry name" value="Transferase(Phosphotransferase) domain 1"/>
    <property type="match status" value="1"/>
</dbReference>
<sequence length="808" mass="90042">MPPLPLSLLASTPEVDQGEGFLSIDCGLDQDSRTDSLVGGITYVSDGAYVDAGENRRVTTVYKDDWKGPRYQTLYTLRSFPTSVTGERSCYSLPTKKGDKYNVRLEFLYGNYDGLDSASLTFNLTLGVNHWDTVILDTTIHYGYKAYAAVFVAWAMSAPVCLVNTGGGTPFVSTVELRPFESLAYPTDNQSLSLYERKSMRSGFHKYRFPDDQYDRYWYAWELTGNDPYSNISTQSAIELNTTFMVPLRVLQTAFVPVGNSNELVLRSKRRDRLPGDHLVILHFADFQDNKTREFTVSIDSGMQSGPISPPYLKGWSIINWSSDSEDLSIKLVATATSSLPPILNAYEVYSRIIHEYPMTFSQDFDAIMAIKHEYGIRKNWMGDPCYPSNSVWDGVECTNPGDDKTMRIISLDLSNSELQGQISYNFTLFSALKNLSCNQLTGTIPDYLRKSNGSIVFRLPSGSAFGVAANLWERPVKAVRSSIVLEDDSPTVPEQISPPGHWTNHWDHLQKPENRRFTYEELAKFTDSFKCLIGHGGFGNVYYGCLEDNTEVAVKMRSESSSHGLDEFLAEVQSLTKVNHRNLVSLIGYCWEKDHLALVYEYMSSGNLSDYLRGLEYLHKGCNLPIIHGDVKTNNILLGGNLKAKIADFGLSKTYHSDSQTHISAIAAGSMGYIDPEYYITGRLTESSDVYSFGVVLLEVTSGEPTIIPGNGHIVERVKQKMVTGNISSVADARLGGSYNVNSMWKVLDAAMMCTADIAAQRPMMSAVVMQLKESLELEEAHGDMGDMENIARDNKFSMSMLGPSAR</sequence>
<reference evidence="11" key="1">
    <citation type="submission" date="2002-07" db="EMBL/GenBank/DDBJ databases">
        <title>Oryza sativa nipponbare(GA3) genomic DNA, chromosome 9, BAC clone:OJ1116_C03.</title>
        <authorList>
            <person name="Sasaki T."/>
            <person name="Matsumoto T."/>
            <person name="Hattori M."/>
            <person name="Sakaki Y."/>
            <person name="Katayose Y."/>
        </authorList>
    </citation>
    <scope>NUCLEOTIDE SEQUENCE</scope>
</reference>
<dbReference type="PROSITE" id="PS00107">
    <property type="entry name" value="PROTEIN_KINASE_ATP"/>
    <property type="match status" value="1"/>
</dbReference>
<dbReference type="InterPro" id="IPR011009">
    <property type="entry name" value="Kinase-like_dom_sf"/>
</dbReference>
<evidence type="ECO:0000256" key="6">
    <source>
        <dbReference type="ARBA" id="ARBA00022840"/>
    </source>
</evidence>
<evidence type="ECO:0000256" key="4">
    <source>
        <dbReference type="ARBA" id="ARBA00022741"/>
    </source>
</evidence>
<reference evidence="13" key="4">
    <citation type="journal article" date="2008" name="Nucleic Acids Res.">
        <title>The rice annotation project database (RAP-DB): 2008 update.</title>
        <authorList>
            <consortium name="The rice annotation project (RAP)"/>
        </authorList>
    </citation>
    <scope>GENOME REANNOTATION</scope>
    <source>
        <strain evidence="13">cv. Nipponbare</strain>
    </source>
</reference>
<dbReference type="Proteomes" id="UP000000763">
    <property type="component" value="Chromosome 9"/>
</dbReference>
<dbReference type="FunFam" id="3.30.200.20:FF:000178">
    <property type="entry name" value="serine/threonine-protein kinase PBS1-like"/>
    <property type="match status" value="1"/>
</dbReference>
<reference evidence="12" key="2">
    <citation type="submission" date="2002-09" db="EMBL/GenBank/DDBJ databases">
        <title>Oryza sativa nipponbare(GA3) genomic DNA, chromosome 9, BAC clone:OSJNBa0004P20.</title>
        <authorList>
            <person name="Sasaki T."/>
            <person name="Matsumoto T."/>
            <person name="Katayose Y."/>
        </authorList>
    </citation>
    <scope>NUCLEOTIDE SEQUENCE</scope>
</reference>
<name>Q6EQQ3_ORYSJ</name>
<evidence type="ECO:0000313" key="13">
    <source>
        <dbReference type="Proteomes" id="UP000000763"/>
    </source>
</evidence>
<dbReference type="InterPro" id="IPR032675">
    <property type="entry name" value="LRR_dom_sf"/>
</dbReference>
<keyword evidence="3" id="KW-0812">Transmembrane</keyword>
<dbReference type="EMBL" id="AP005685">
    <property type="protein sequence ID" value="BAD29017.1"/>
    <property type="molecule type" value="Genomic_DNA"/>
</dbReference>
<feature type="binding site" evidence="9">
    <location>
        <position position="556"/>
    </location>
    <ligand>
        <name>ATP</name>
        <dbReference type="ChEBI" id="CHEBI:30616"/>
    </ligand>
</feature>
<dbReference type="GO" id="GO:0004672">
    <property type="term" value="F:protein kinase activity"/>
    <property type="evidence" value="ECO:0007669"/>
    <property type="project" value="InterPro"/>
</dbReference>
<dbReference type="PANTHER" id="PTHR45631">
    <property type="entry name" value="OS07G0107800 PROTEIN-RELATED"/>
    <property type="match status" value="1"/>
</dbReference>
<evidence type="ECO:0000256" key="2">
    <source>
        <dbReference type="ARBA" id="ARBA00022679"/>
    </source>
</evidence>
<keyword evidence="5 12" id="KW-0418">Kinase</keyword>
<dbReference type="InterPro" id="IPR024788">
    <property type="entry name" value="Malectin-like_Carb-bd_dom"/>
</dbReference>
<dbReference type="SMART" id="SM00220">
    <property type="entry name" value="S_TKc"/>
    <property type="match status" value="1"/>
</dbReference>
<keyword evidence="7" id="KW-1133">Transmembrane helix</keyword>
<evidence type="ECO:0000256" key="5">
    <source>
        <dbReference type="ARBA" id="ARBA00022777"/>
    </source>
</evidence>
<organism evidence="12 13">
    <name type="scientific">Oryza sativa subsp. japonica</name>
    <name type="common">Rice</name>
    <dbReference type="NCBI Taxonomy" id="39947"/>
    <lineage>
        <taxon>Eukaryota</taxon>
        <taxon>Viridiplantae</taxon>
        <taxon>Streptophyta</taxon>
        <taxon>Embryophyta</taxon>
        <taxon>Tracheophyta</taxon>
        <taxon>Spermatophyta</taxon>
        <taxon>Magnoliopsida</taxon>
        <taxon>Liliopsida</taxon>
        <taxon>Poales</taxon>
        <taxon>Poaceae</taxon>
        <taxon>BOP clade</taxon>
        <taxon>Oryzoideae</taxon>
        <taxon>Oryzeae</taxon>
        <taxon>Oryzinae</taxon>
        <taxon>Oryza</taxon>
        <taxon>Oryza sativa</taxon>
    </lineage>
</organism>
<dbReference type="Pfam" id="PF00069">
    <property type="entry name" value="Pkinase"/>
    <property type="match status" value="1"/>
</dbReference>
<dbReference type="PANTHER" id="PTHR45631:SF6">
    <property type="entry name" value="OS09G0352000 PROTEIN"/>
    <property type="match status" value="1"/>
</dbReference>
<keyword evidence="2" id="KW-0808">Transferase</keyword>
<dbReference type="GO" id="GO:0005886">
    <property type="term" value="C:plasma membrane"/>
    <property type="evidence" value="ECO:0007669"/>
    <property type="project" value="UniProtKB-SubCell"/>
</dbReference>
<gene>
    <name evidence="11" type="ORF">OJ1116_C03.22</name>
    <name evidence="12" type="ORF">OSJNBa0004P20.8</name>
</gene>
<evidence type="ECO:0000313" key="12">
    <source>
        <dbReference type="EMBL" id="BAD29017.1"/>
    </source>
</evidence>
<dbReference type="AlphaFoldDB" id="Q6EQQ3"/>
<dbReference type="EMBL" id="AP005552">
    <property type="protein sequence ID" value="BAD28695.1"/>
    <property type="molecule type" value="Genomic_DNA"/>
</dbReference>
<dbReference type="Pfam" id="PF12819">
    <property type="entry name" value="Malectin_like"/>
    <property type="match status" value="1"/>
</dbReference>